<dbReference type="InterPro" id="IPR039429">
    <property type="entry name" value="SHMT-like_dom"/>
</dbReference>
<dbReference type="PIRSF" id="PIRSF000412">
    <property type="entry name" value="SHMT"/>
    <property type="match status" value="1"/>
</dbReference>
<comment type="caution">
    <text evidence="4">The sequence shown here is derived from an EMBL/GenBank/DDBJ whole genome shotgun (WGS) entry which is preliminary data.</text>
</comment>
<keyword evidence="2" id="KW-0663">Pyridoxal phosphate</keyword>
<dbReference type="InterPro" id="IPR049943">
    <property type="entry name" value="Ser_HO-MeTrfase-like"/>
</dbReference>
<gene>
    <name evidence="4" type="ORF">IT775_07155</name>
</gene>
<comment type="cofactor">
    <cofactor evidence="1">
        <name>pyridoxal 5'-phosphate</name>
        <dbReference type="ChEBI" id="CHEBI:597326"/>
    </cofactor>
</comment>
<dbReference type="InterPro" id="IPR015422">
    <property type="entry name" value="PyrdxlP-dep_Trfase_small"/>
</dbReference>
<dbReference type="SUPFAM" id="SSF53383">
    <property type="entry name" value="PLP-dependent transferases"/>
    <property type="match status" value="1"/>
</dbReference>
<keyword evidence="4" id="KW-0808">Transferase</keyword>
<sequence>MPHLTKRNWVPPQAETLVQRIANDTAVRASAGLAARLETLAETNRQIHERDCFNLNPATNVMNPRAEALLASGLGTRPSLGYPGDKYEMGLEAIEEIEVIAAELCAGIFGAKYAEIRVPSGAIANLYGFMALAKPGDAIITPPASIGGHVTHHAAGCAGLYGLQSHAAPVDADGYSVDLDGLAALTERVRPRIITIGGSLNLFPHPVADIRAIADKVGAHVLFDAAHQCGIIAGQAWPSPLDQGAHLMTMSTYKSLGGPPSGLIVSNDADIAERLDAIAFPGMTANFDAAKSAALAMTMLDWRDHGTGYARSMIDTARALARALGDQGLPVFAADKGATTSHQFALEAAGFGGGQAASKKLRKAGFLACGIGLPIAEVDGDLNGLRIGTPELVRWGMTPEHMPELARLITTALHSNAPENLAAEVAAWRKIFNRLHYIHDS</sequence>
<organism evidence="4 5">
    <name type="scientific">Thalassovita aquimarina</name>
    <dbReference type="NCBI Taxonomy" id="2785917"/>
    <lineage>
        <taxon>Bacteria</taxon>
        <taxon>Pseudomonadati</taxon>
        <taxon>Pseudomonadota</taxon>
        <taxon>Alphaproteobacteria</taxon>
        <taxon>Rhodobacterales</taxon>
        <taxon>Roseobacteraceae</taxon>
        <taxon>Thalassovita</taxon>
    </lineage>
</organism>
<dbReference type="InterPro" id="IPR015421">
    <property type="entry name" value="PyrdxlP-dep_Trfase_major"/>
</dbReference>
<dbReference type="Pfam" id="PF00464">
    <property type="entry name" value="SHMT"/>
    <property type="match status" value="1"/>
</dbReference>
<dbReference type="PANTHER" id="PTHR11680">
    <property type="entry name" value="SERINE HYDROXYMETHYLTRANSFERASE"/>
    <property type="match status" value="1"/>
</dbReference>
<reference evidence="4 5" key="1">
    <citation type="journal article" date="2021" name="Arch. Microbiol.">
        <title>Thalassobius aquimarinus sp. nov., isolated from the Sea of Japan seashore.</title>
        <authorList>
            <person name="Kurilenko V.V."/>
            <person name="Romanenko L.A."/>
            <person name="Chernysheva N.Y."/>
            <person name="Velansky P.V."/>
            <person name="Tekutyeva L.A."/>
            <person name="Isaeva M.P."/>
            <person name="Mikhailov V.V."/>
        </authorList>
    </citation>
    <scope>NUCLEOTIDE SEQUENCE [LARGE SCALE GENOMIC DNA]</scope>
    <source>
        <strain evidence="4 5">KMM 8518</strain>
    </source>
</reference>
<evidence type="ECO:0000313" key="4">
    <source>
        <dbReference type="EMBL" id="MBR9650895.1"/>
    </source>
</evidence>
<evidence type="ECO:0000313" key="5">
    <source>
        <dbReference type="Proteomes" id="UP001195941"/>
    </source>
</evidence>
<evidence type="ECO:0000259" key="3">
    <source>
        <dbReference type="Pfam" id="PF00464"/>
    </source>
</evidence>
<dbReference type="InterPro" id="IPR001085">
    <property type="entry name" value="Ser_HO-MeTrfase"/>
</dbReference>
<keyword evidence="5" id="KW-1185">Reference proteome</keyword>
<proteinExistence type="predicted"/>
<keyword evidence="4" id="KW-0032">Aminotransferase</keyword>
<name>A0ABS5HPL7_9RHOB</name>
<dbReference type="Gene3D" id="3.90.1150.10">
    <property type="entry name" value="Aspartate Aminotransferase, domain 1"/>
    <property type="match status" value="1"/>
</dbReference>
<protein>
    <submittedName>
        <fullName evidence="4">Aminotransferase class I/II-fold pyridoxal phosphate-dependent enzyme</fullName>
    </submittedName>
</protein>
<evidence type="ECO:0000256" key="2">
    <source>
        <dbReference type="ARBA" id="ARBA00022898"/>
    </source>
</evidence>
<accession>A0ABS5HPL7</accession>
<dbReference type="InterPro" id="IPR015424">
    <property type="entry name" value="PyrdxlP-dep_Trfase"/>
</dbReference>
<dbReference type="PANTHER" id="PTHR11680:SF35">
    <property type="entry name" value="SERINE HYDROXYMETHYLTRANSFERASE 1"/>
    <property type="match status" value="1"/>
</dbReference>
<dbReference type="GO" id="GO:0008483">
    <property type="term" value="F:transaminase activity"/>
    <property type="evidence" value="ECO:0007669"/>
    <property type="project" value="UniProtKB-KW"/>
</dbReference>
<dbReference type="Proteomes" id="UP001195941">
    <property type="component" value="Unassembled WGS sequence"/>
</dbReference>
<dbReference type="EMBL" id="JADMKU010000005">
    <property type="protein sequence ID" value="MBR9650895.1"/>
    <property type="molecule type" value="Genomic_DNA"/>
</dbReference>
<feature type="domain" description="Serine hydroxymethyltransferase-like" evidence="3">
    <location>
        <begin position="42"/>
        <end position="409"/>
    </location>
</feature>
<dbReference type="Gene3D" id="3.40.640.10">
    <property type="entry name" value="Type I PLP-dependent aspartate aminotransferase-like (Major domain)"/>
    <property type="match status" value="1"/>
</dbReference>
<dbReference type="RefSeq" id="WP_212700411.1">
    <property type="nucleotide sequence ID" value="NZ_JADMKU010000005.1"/>
</dbReference>
<evidence type="ECO:0000256" key="1">
    <source>
        <dbReference type="ARBA" id="ARBA00001933"/>
    </source>
</evidence>